<reference evidence="2 3" key="1">
    <citation type="journal article" date="2014" name="Am. J. Bot.">
        <title>Genome assembly and annotation for red clover (Trifolium pratense; Fabaceae).</title>
        <authorList>
            <person name="Istvanek J."/>
            <person name="Jaros M."/>
            <person name="Krenek A."/>
            <person name="Repkova J."/>
        </authorList>
    </citation>
    <scope>NUCLEOTIDE SEQUENCE [LARGE SCALE GENOMIC DNA]</scope>
    <source>
        <strain evidence="3">cv. Tatra</strain>
        <tissue evidence="2">Young leaves</tissue>
    </source>
</reference>
<gene>
    <name evidence="2" type="ORF">L195_g006876</name>
</gene>
<sequence>MITPRRSHIFWWCDRGHSVASPPSLIGVGSRVFWWFGAPFGSCSSSGLNGFCLGFVWVMFAVGGGIGCTGGFSGGFVGCFFFQMVLFGFARKGMEVFRFFGVGSGTSFLAVVVVQLDGGAIRIGRIFPFLLFEPLSKAIRSRVFSPLSRNC</sequence>
<evidence type="ECO:0008006" key="4">
    <source>
        <dbReference type="Google" id="ProtNLM"/>
    </source>
</evidence>
<keyword evidence="1" id="KW-1133">Transmembrane helix</keyword>
<evidence type="ECO:0000313" key="2">
    <source>
        <dbReference type="EMBL" id="PNY10302.1"/>
    </source>
</evidence>
<reference evidence="2 3" key="2">
    <citation type="journal article" date="2017" name="Front. Plant Sci.">
        <title>Gene Classification and Mining of Molecular Markers Useful in Red Clover (Trifolium pratense) Breeding.</title>
        <authorList>
            <person name="Istvanek J."/>
            <person name="Dluhosova J."/>
            <person name="Dluhos P."/>
            <person name="Patkova L."/>
            <person name="Nedelnik J."/>
            <person name="Repkova J."/>
        </authorList>
    </citation>
    <scope>NUCLEOTIDE SEQUENCE [LARGE SCALE GENOMIC DNA]</scope>
    <source>
        <strain evidence="3">cv. Tatra</strain>
        <tissue evidence="2">Young leaves</tissue>
    </source>
</reference>
<comment type="caution">
    <text evidence="2">The sequence shown here is derived from an EMBL/GenBank/DDBJ whole genome shotgun (WGS) entry which is preliminary data.</text>
</comment>
<evidence type="ECO:0000256" key="1">
    <source>
        <dbReference type="SAM" id="Phobius"/>
    </source>
</evidence>
<feature type="transmembrane region" description="Helical" evidence="1">
    <location>
        <begin position="96"/>
        <end position="116"/>
    </location>
</feature>
<keyword evidence="1" id="KW-0472">Membrane</keyword>
<dbReference type="AlphaFoldDB" id="A0A2K3P4S9"/>
<accession>A0A2K3P4S9</accession>
<evidence type="ECO:0000313" key="3">
    <source>
        <dbReference type="Proteomes" id="UP000236291"/>
    </source>
</evidence>
<dbReference type="Proteomes" id="UP000236291">
    <property type="component" value="Unassembled WGS sequence"/>
</dbReference>
<keyword evidence="1" id="KW-0812">Transmembrane</keyword>
<organism evidence="2 3">
    <name type="scientific">Trifolium pratense</name>
    <name type="common">Red clover</name>
    <dbReference type="NCBI Taxonomy" id="57577"/>
    <lineage>
        <taxon>Eukaryota</taxon>
        <taxon>Viridiplantae</taxon>
        <taxon>Streptophyta</taxon>
        <taxon>Embryophyta</taxon>
        <taxon>Tracheophyta</taxon>
        <taxon>Spermatophyta</taxon>
        <taxon>Magnoliopsida</taxon>
        <taxon>eudicotyledons</taxon>
        <taxon>Gunneridae</taxon>
        <taxon>Pentapetalae</taxon>
        <taxon>rosids</taxon>
        <taxon>fabids</taxon>
        <taxon>Fabales</taxon>
        <taxon>Fabaceae</taxon>
        <taxon>Papilionoideae</taxon>
        <taxon>50 kb inversion clade</taxon>
        <taxon>NPAAA clade</taxon>
        <taxon>Hologalegina</taxon>
        <taxon>IRL clade</taxon>
        <taxon>Trifolieae</taxon>
        <taxon>Trifolium</taxon>
    </lineage>
</organism>
<proteinExistence type="predicted"/>
<protein>
    <recommendedName>
        <fullName evidence="4">Transmembrane protein</fullName>
    </recommendedName>
</protein>
<dbReference type="EMBL" id="ASHM01003728">
    <property type="protein sequence ID" value="PNY10302.1"/>
    <property type="molecule type" value="Genomic_DNA"/>
</dbReference>
<name>A0A2K3P4S9_TRIPR</name>